<evidence type="ECO:0000256" key="2">
    <source>
        <dbReference type="ARBA" id="ARBA00022679"/>
    </source>
</evidence>
<keyword evidence="2" id="KW-0808">Transferase</keyword>
<protein>
    <submittedName>
        <fullName evidence="3">Glycosyltransferase family 9 protein</fullName>
    </submittedName>
</protein>
<evidence type="ECO:0000313" key="3">
    <source>
        <dbReference type="EMBL" id="GAA4802580.1"/>
    </source>
</evidence>
<proteinExistence type="predicted"/>
<dbReference type="InterPro" id="IPR051199">
    <property type="entry name" value="LPS_LOS_Heptosyltrfase"/>
</dbReference>
<dbReference type="PANTHER" id="PTHR30160:SF22">
    <property type="entry name" value="LIPOPOLYSACCHARIDE CORE BIOSYNTHESIS PROTEIN"/>
    <property type="match status" value="1"/>
</dbReference>
<evidence type="ECO:0000256" key="1">
    <source>
        <dbReference type="ARBA" id="ARBA00022676"/>
    </source>
</evidence>
<name>A0ABP9BYY3_9FLAO</name>
<keyword evidence="4" id="KW-1185">Reference proteome</keyword>
<gene>
    <name evidence="3" type="ORF">GCM10023330_05880</name>
</gene>
<dbReference type="EMBL" id="BAABJW010000001">
    <property type="protein sequence ID" value="GAA4802580.1"/>
    <property type="molecule type" value="Genomic_DNA"/>
</dbReference>
<dbReference type="PANTHER" id="PTHR30160">
    <property type="entry name" value="TETRAACYLDISACCHARIDE 4'-KINASE-RELATED"/>
    <property type="match status" value="1"/>
</dbReference>
<evidence type="ECO:0000313" key="4">
    <source>
        <dbReference type="Proteomes" id="UP001501433"/>
    </source>
</evidence>
<dbReference type="Pfam" id="PF01075">
    <property type="entry name" value="Glyco_transf_9"/>
    <property type="match status" value="1"/>
</dbReference>
<accession>A0ABP9BYY3</accession>
<organism evidence="3 4">
    <name type="scientific">Litoribaculum gwangyangense</name>
    <dbReference type="NCBI Taxonomy" id="1130722"/>
    <lineage>
        <taxon>Bacteria</taxon>
        <taxon>Pseudomonadati</taxon>
        <taxon>Bacteroidota</taxon>
        <taxon>Flavobacteriia</taxon>
        <taxon>Flavobacteriales</taxon>
        <taxon>Flavobacteriaceae</taxon>
        <taxon>Litoribaculum</taxon>
    </lineage>
</organism>
<keyword evidence="1" id="KW-0328">Glycosyltransferase</keyword>
<dbReference type="SUPFAM" id="SSF53756">
    <property type="entry name" value="UDP-Glycosyltransferase/glycogen phosphorylase"/>
    <property type="match status" value="1"/>
</dbReference>
<dbReference type="InterPro" id="IPR002201">
    <property type="entry name" value="Glyco_trans_9"/>
</dbReference>
<dbReference type="Proteomes" id="UP001501433">
    <property type="component" value="Unassembled WGS sequence"/>
</dbReference>
<dbReference type="RefSeq" id="WP_345275436.1">
    <property type="nucleotide sequence ID" value="NZ_BAABJW010000001.1"/>
</dbReference>
<dbReference type="CDD" id="cd03789">
    <property type="entry name" value="GT9_LPS_heptosyltransferase"/>
    <property type="match status" value="1"/>
</dbReference>
<dbReference type="Gene3D" id="3.40.50.2000">
    <property type="entry name" value="Glycogen Phosphorylase B"/>
    <property type="match status" value="2"/>
</dbReference>
<sequence length="339" mass="38319">MPEPKHILVIRLSAMGDVAMTVPVLRALTQQHPEVKITVLTRGFFAPFFRDLKNVTVFPADLKREHKGIFGLYKLARQLNKDHTFYAVADLHSVLRSKILKKFIRCKRFISIDKGRKMKKALTLGAFFEPLKNTHQRYAEVFKSLGYAIDLSNPTFPEKAILSKKIQKLISRDSKKMIGIAPFAAHEGKMYPLNLMKIVIETLSKDYKLLLFGGGENEIIVLNDLENAYDNVINVAGKLSLDEELDVISNLDLMLSMDSGNGHIAAMLGIKVITIWGVTHPYAGFAPFNQPEDYALLSDRNQFPKIPTSVYGNKYPEHYKEVSRSISPETVIEKIKSII</sequence>
<reference evidence="4" key="1">
    <citation type="journal article" date="2019" name="Int. J. Syst. Evol. Microbiol.">
        <title>The Global Catalogue of Microorganisms (GCM) 10K type strain sequencing project: providing services to taxonomists for standard genome sequencing and annotation.</title>
        <authorList>
            <consortium name="The Broad Institute Genomics Platform"/>
            <consortium name="The Broad Institute Genome Sequencing Center for Infectious Disease"/>
            <person name="Wu L."/>
            <person name="Ma J."/>
        </authorList>
    </citation>
    <scope>NUCLEOTIDE SEQUENCE [LARGE SCALE GENOMIC DNA]</scope>
    <source>
        <strain evidence="4">JCM 18325</strain>
    </source>
</reference>
<comment type="caution">
    <text evidence="3">The sequence shown here is derived from an EMBL/GenBank/DDBJ whole genome shotgun (WGS) entry which is preliminary data.</text>
</comment>